<proteinExistence type="predicted"/>
<sequence>MLLNDAGCSFRFTYFWVKLRKKNLHINKFLSFLLLGVFFIALTPWASFHHHEEVEYTCKNEPVCGHKLHISSHAEQCLVCAAHFEKNFTHTTQLTHFCLTKVVFLKSHVVTIDAYTALISTSLRGPPAV</sequence>
<dbReference type="EMBL" id="SNWM01000003">
    <property type="protein sequence ID" value="TDO21461.1"/>
    <property type="molecule type" value="Genomic_DNA"/>
</dbReference>
<accession>A0A4R6IHJ7</accession>
<evidence type="ECO:0000313" key="2">
    <source>
        <dbReference type="EMBL" id="TDO21461.1"/>
    </source>
</evidence>
<keyword evidence="1" id="KW-0812">Transmembrane</keyword>
<keyword evidence="3" id="KW-1185">Reference proteome</keyword>
<evidence type="ECO:0000313" key="3">
    <source>
        <dbReference type="Proteomes" id="UP000295499"/>
    </source>
</evidence>
<reference evidence="2 3" key="1">
    <citation type="submission" date="2019-03" db="EMBL/GenBank/DDBJ databases">
        <title>Genomic Encyclopedia of Archaeal and Bacterial Type Strains, Phase II (KMG-II): from individual species to whole genera.</title>
        <authorList>
            <person name="Goeker M."/>
        </authorList>
    </citation>
    <scope>NUCLEOTIDE SEQUENCE [LARGE SCALE GENOMIC DNA]</scope>
    <source>
        <strain evidence="2 3">DSM 19034</strain>
    </source>
</reference>
<name>A0A4R6IHJ7_9SPHI</name>
<dbReference type="Proteomes" id="UP000295499">
    <property type="component" value="Unassembled WGS sequence"/>
</dbReference>
<comment type="caution">
    <text evidence="2">The sequence shown here is derived from an EMBL/GenBank/DDBJ whole genome shotgun (WGS) entry which is preliminary data.</text>
</comment>
<dbReference type="AlphaFoldDB" id="A0A4R6IHJ7"/>
<protein>
    <submittedName>
        <fullName evidence="2">Uncharacterized protein</fullName>
    </submittedName>
</protein>
<gene>
    <name evidence="2" type="ORF">CLV32_2566</name>
</gene>
<organism evidence="2 3">
    <name type="scientific">Pedobacter duraquae</name>
    <dbReference type="NCBI Taxonomy" id="425511"/>
    <lineage>
        <taxon>Bacteria</taxon>
        <taxon>Pseudomonadati</taxon>
        <taxon>Bacteroidota</taxon>
        <taxon>Sphingobacteriia</taxon>
        <taxon>Sphingobacteriales</taxon>
        <taxon>Sphingobacteriaceae</taxon>
        <taxon>Pedobacter</taxon>
    </lineage>
</organism>
<keyword evidence="1" id="KW-0472">Membrane</keyword>
<evidence type="ECO:0000256" key="1">
    <source>
        <dbReference type="SAM" id="Phobius"/>
    </source>
</evidence>
<keyword evidence="1" id="KW-1133">Transmembrane helix</keyword>
<feature type="transmembrane region" description="Helical" evidence="1">
    <location>
        <begin position="29"/>
        <end position="48"/>
    </location>
</feature>